<dbReference type="PATRIC" id="fig|1280951.3.peg.1092"/>
<comment type="caution">
    <text evidence="3">The sequence shown here is derived from an EMBL/GenBank/DDBJ whole genome shotgun (WGS) entry which is preliminary data.</text>
</comment>
<dbReference type="PANTHER" id="PTHR43135:SF3">
    <property type="entry name" value="ALPHA-D-RIBOSE 1-METHYLPHOSPHONATE 5-TRIPHOSPHATE DIPHOSPHATASE"/>
    <property type="match status" value="1"/>
</dbReference>
<keyword evidence="1" id="KW-0472">Membrane</keyword>
<feature type="domain" description="Amidohydrolase-related" evidence="2">
    <location>
        <begin position="109"/>
        <end position="494"/>
    </location>
</feature>
<dbReference type="SUPFAM" id="SSF51338">
    <property type="entry name" value="Composite domain of metallo-dependent hydrolases"/>
    <property type="match status" value="1"/>
</dbReference>
<keyword evidence="3" id="KW-0378">Hydrolase</keyword>
<accession>A0A059FYB5</accession>
<keyword evidence="1" id="KW-1133">Transmembrane helix</keyword>
<dbReference type="Gene3D" id="3.20.20.140">
    <property type="entry name" value="Metal-dependent hydrolases"/>
    <property type="match status" value="1"/>
</dbReference>
<dbReference type="Gene3D" id="2.30.40.10">
    <property type="entry name" value="Urease, subunit C, domain 1"/>
    <property type="match status" value="2"/>
</dbReference>
<reference evidence="3 4" key="1">
    <citation type="submission" date="2013-04" db="EMBL/GenBank/DDBJ databases">
        <title>Hyphomonas hirschiana VP5 Genome Sequencing.</title>
        <authorList>
            <person name="Lai Q."/>
            <person name="Shao Z."/>
        </authorList>
    </citation>
    <scope>NUCLEOTIDE SEQUENCE [LARGE SCALE GENOMIC DNA]</scope>
    <source>
        <strain evidence="3 4">VP5</strain>
    </source>
</reference>
<dbReference type="PANTHER" id="PTHR43135">
    <property type="entry name" value="ALPHA-D-RIBOSE 1-METHYLPHOSPHONATE 5-TRIPHOSPHATE DIPHOSPHATASE"/>
    <property type="match status" value="1"/>
</dbReference>
<proteinExistence type="predicted"/>
<name>A0A059FYB5_9PROT</name>
<dbReference type="EMBL" id="ARYI01000003">
    <property type="protein sequence ID" value="KCZ95567.1"/>
    <property type="molecule type" value="Genomic_DNA"/>
</dbReference>
<organism evidence="3 4">
    <name type="scientific">Hyphomonas hirschiana VP5</name>
    <dbReference type="NCBI Taxonomy" id="1280951"/>
    <lineage>
        <taxon>Bacteria</taxon>
        <taxon>Pseudomonadati</taxon>
        <taxon>Pseudomonadota</taxon>
        <taxon>Alphaproteobacteria</taxon>
        <taxon>Hyphomonadales</taxon>
        <taxon>Hyphomonadaceae</taxon>
        <taxon>Hyphomonas</taxon>
    </lineage>
</organism>
<keyword evidence="4" id="KW-1185">Reference proteome</keyword>
<dbReference type="InterPro" id="IPR011059">
    <property type="entry name" value="Metal-dep_hydrolase_composite"/>
</dbReference>
<dbReference type="InterPro" id="IPR032466">
    <property type="entry name" value="Metal_Hydrolase"/>
</dbReference>
<evidence type="ECO:0000256" key="1">
    <source>
        <dbReference type="SAM" id="Phobius"/>
    </source>
</evidence>
<sequence>MRFSTIGKWSLRAGGVITVLILLAVAVLFILINRDVDRVYGGQTGVAGHAPFQAEAKPTAITHVSVLSPDGTEMLANRTVLLENGEIVSVAPDGEVPDGMFVIDGEGKFLIPGLIDSHVHLQRSPNDLLLYVANGVTQIRSMGGSDADLALKREIENGRIGPRFYVSSTAMASATGLTSAGPDWFSGPVAIWFAELAFNMHSTSSSEQAAEDARSFIQKGYDGIKLYGFLDMDSYRAILDVADELDVPSAGHLPDAMPLSELRTTKLREIAHIEEIVKGLLLEFGSFRSQGGEAFIEFVESRKAEIISDLVANDVAVHSTLWLTESFKKQVFDLEAALAEVPLEYANPGIVEGNSVLGLGWLPARNKFHTYAGNTPEEIARNKAFWDAREEAHHILLKAMVEGGVTVLAGTDANAWLTIPGFSLHDELQSLSRAGMSPAQAIYAATAAPAQIIRNNAGIIETGRRADLVLLNENPLTDIENTTSIDTVILNGRILDRAQLDAMLEAVRETNAESRKFDLELYQ</sequence>
<protein>
    <submittedName>
        <fullName evidence="3">Amidohydrolase family protein</fullName>
    </submittedName>
</protein>
<dbReference type="Proteomes" id="UP000025061">
    <property type="component" value="Unassembled WGS sequence"/>
</dbReference>
<dbReference type="AlphaFoldDB" id="A0A059FYB5"/>
<dbReference type="OrthoDB" id="9765769at2"/>
<gene>
    <name evidence="3" type="ORF">HHI_05405</name>
</gene>
<evidence type="ECO:0000313" key="4">
    <source>
        <dbReference type="Proteomes" id="UP000025061"/>
    </source>
</evidence>
<evidence type="ECO:0000259" key="2">
    <source>
        <dbReference type="Pfam" id="PF01979"/>
    </source>
</evidence>
<dbReference type="Pfam" id="PF01979">
    <property type="entry name" value="Amidohydro_1"/>
    <property type="match status" value="1"/>
</dbReference>
<dbReference type="RefSeq" id="WP_011645434.1">
    <property type="nucleotide sequence ID" value="NZ_ARYI01000003.1"/>
</dbReference>
<dbReference type="SUPFAM" id="SSF51556">
    <property type="entry name" value="Metallo-dependent hydrolases"/>
    <property type="match status" value="1"/>
</dbReference>
<dbReference type="InterPro" id="IPR006680">
    <property type="entry name" value="Amidohydro-rel"/>
</dbReference>
<dbReference type="GO" id="GO:0016810">
    <property type="term" value="F:hydrolase activity, acting on carbon-nitrogen (but not peptide) bonds"/>
    <property type="evidence" value="ECO:0007669"/>
    <property type="project" value="InterPro"/>
</dbReference>
<dbReference type="InterPro" id="IPR051781">
    <property type="entry name" value="Metallo-dep_Hydrolase"/>
</dbReference>
<keyword evidence="1" id="KW-0812">Transmembrane</keyword>
<feature type="transmembrane region" description="Helical" evidence="1">
    <location>
        <begin position="12"/>
        <end position="32"/>
    </location>
</feature>
<evidence type="ECO:0000313" key="3">
    <source>
        <dbReference type="EMBL" id="KCZ95567.1"/>
    </source>
</evidence>